<comment type="caution">
    <text evidence="3">The sequence shown here is derived from an EMBL/GenBank/DDBJ whole genome shotgun (WGS) entry which is preliminary data.</text>
</comment>
<name>A0ABN1G8J1_9HYPH</name>
<reference evidence="3 4" key="1">
    <citation type="journal article" date="2019" name="Int. J. Syst. Evol. Microbiol.">
        <title>The Global Catalogue of Microorganisms (GCM) 10K type strain sequencing project: providing services to taxonomists for standard genome sequencing and annotation.</title>
        <authorList>
            <consortium name="The Broad Institute Genomics Platform"/>
            <consortium name="The Broad Institute Genome Sequencing Center for Infectious Disease"/>
            <person name="Wu L."/>
            <person name="Ma J."/>
        </authorList>
    </citation>
    <scope>NUCLEOTIDE SEQUENCE [LARGE SCALE GENOMIC DNA]</scope>
    <source>
        <strain evidence="3 4">JCM 15115</strain>
    </source>
</reference>
<dbReference type="PRINTS" id="PR00301">
    <property type="entry name" value="HEATSHOCK70"/>
</dbReference>
<organism evidence="3 4">
    <name type="scientific">Paenochrobactrum glaciei</name>
    <dbReference type="NCBI Taxonomy" id="486407"/>
    <lineage>
        <taxon>Bacteria</taxon>
        <taxon>Pseudomonadati</taxon>
        <taxon>Pseudomonadota</taxon>
        <taxon>Alphaproteobacteria</taxon>
        <taxon>Hyphomicrobiales</taxon>
        <taxon>Brucellaceae</taxon>
        <taxon>Paenochrobactrum</taxon>
    </lineage>
</organism>
<dbReference type="InterPro" id="IPR042054">
    <property type="entry name" value="YegD-like"/>
</dbReference>
<dbReference type="InterPro" id="IPR013126">
    <property type="entry name" value="Hsp_70_fam"/>
</dbReference>
<dbReference type="RefSeq" id="WP_343805523.1">
    <property type="nucleotide sequence ID" value="NZ_BAAADE010000003.1"/>
</dbReference>
<keyword evidence="1" id="KW-0547">Nucleotide-binding</keyword>
<dbReference type="SUPFAM" id="SSF53067">
    <property type="entry name" value="Actin-like ATPase domain"/>
    <property type="match status" value="2"/>
</dbReference>
<dbReference type="Gene3D" id="3.30.420.40">
    <property type="match status" value="3"/>
</dbReference>
<dbReference type="PANTHER" id="PTHR19375">
    <property type="entry name" value="HEAT SHOCK PROTEIN 70KDA"/>
    <property type="match status" value="1"/>
</dbReference>
<dbReference type="Pfam" id="PF00012">
    <property type="entry name" value="HSP70"/>
    <property type="match status" value="2"/>
</dbReference>
<accession>A0ABN1G8J1</accession>
<evidence type="ECO:0000256" key="2">
    <source>
        <dbReference type="ARBA" id="ARBA00022840"/>
    </source>
</evidence>
<dbReference type="EMBL" id="BAAADE010000003">
    <property type="protein sequence ID" value="GAA0606282.1"/>
    <property type="molecule type" value="Genomic_DNA"/>
</dbReference>
<dbReference type="Gene3D" id="3.90.640.10">
    <property type="entry name" value="Actin, Chain A, domain 4"/>
    <property type="match status" value="2"/>
</dbReference>
<keyword evidence="2" id="KW-0067">ATP-binding</keyword>
<evidence type="ECO:0000313" key="4">
    <source>
        <dbReference type="Proteomes" id="UP001424441"/>
    </source>
</evidence>
<gene>
    <name evidence="3" type="ORF">GCM10008943_22380</name>
</gene>
<evidence type="ECO:0000256" key="1">
    <source>
        <dbReference type="ARBA" id="ARBA00022741"/>
    </source>
</evidence>
<keyword evidence="4" id="KW-1185">Reference proteome</keyword>
<protein>
    <submittedName>
        <fullName evidence="3">Hsp70 family protein</fullName>
    </submittedName>
</protein>
<evidence type="ECO:0000313" key="3">
    <source>
        <dbReference type="EMBL" id="GAA0606282.1"/>
    </source>
</evidence>
<dbReference type="CDD" id="cd10231">
    <property type="entry name" value="ASKHA_NBD_HSP70_YegD-like"/>
    <property type="match status" value="1"/>
</dbReference>
<sequence>MNALIGGIDFGTSNSTVGIVKNGTPQLVALEKGQVTLPSAIFYNFEDNQTYYGRHAISEYMENVDGRLMRALKSVLGTSLINTKTQVKARSMAFTDILGEFIGHLKSHLDHAQGGNVEHVVFGRPVYFVDGNETADQSAQDQLEAIAREQGFKEIAFQFEPIAAALNYEQSVKKEELALIADIGGGTSDFSIIRVSPDRAGASDRKGDILANTGVHIGGTDFDRLFSLAHVMPELGYQTLTKDGKRNLPVSYFIDLATWHRINLLYSNKAKSDLREMRYEAAKPELLDRMIDIVNEKQGHALAGCVEKAKVSLTDETETNIALELSEERLNIPVSQADLNLSIERAVVKIGDTVTKTLSDAGIKPSEIDTVFLTGGSTAIESVRQNILHLMPDVKVVEGDMFGSVGLGLALDASRKFR</sequence>
<dbReference type="InterPro" id="IPR043129">
    <property type="entry name" value="ATPase_NBD"/>
</dbReference>
<dbReference type="Proteomes" id="UP001424441">
    <property type="component" value="Unassembled WGS sequence"/>
</dbReference>
<proteinExistence type="predicted"/>